<feature type="binding site" evidence="2">
    <location>
        <position position="72"/>
    </location>
    <ligand>
        <name>Fe cation</name>
        <dbReference type="ChEBI" id="CHEBI:24875"/>
    </ligand>
</feature>
<dbReference type="KEGG" id="cmar:IMCC12053_1437"/>
<dbReference type="InterPro" id="IPR011051">
    <property type="entry name" value="RmlC_Cupin_sf"/>
</dbReference>
<dbReference type="Pfam" id="PF02678">
    <property type="entry name" value="Pirin"/>
    <property type="match status" value="1"/>
</dbReference>
<dbReference type="STRING" id="1397108.IMCC12053_1437"/>
<dbReference type="InterPro" id="IPR041602">
    <property type="entry name" value="Quercetinase_C"/>
</dbReference>
<comment type="cofactor">
    <cofactor evidence="2">
        <name>Fe cation</name>
        <dbReference type="ChEBI" id="CHEBI:24875"/>
    </cofactor>
    <text evidence="2">Binds 1 Fe cation per subunit.</text>
</comment>
<keyword evidence="5" id="KW-1185">Reference proteome</keyword>
<dbReference type="Gene3D" id="2.60.120.10">
    <property type="entry name" value="Jelly Rolls"/>
    <property type="match status" value="2"/>
</dbReference>
<evidence type="ECO:0000256" key="2">
    <source>
        <dbReference type="PIRSR" id="PIRSR006232-1"/>
    </source>
</evidence>
<dbReference type="InterPro" id="IPR003829">
    <property type="entry name" value="Pirin_N_dom"/>
</dbReference>
<feature type="binding site" evidence="2">
    <location>
        <position position="70"/>
    </location>
    <ligand>
        <name>Fe cation</name>
        <dbReference type="ChEBI" id="CHEBI:24875"/>
    </ligand>
</feature>
<dbReference type="Proteomes" id="UP000064920">
    <property type="component" value="Chromosome"/>
</dbReference>
<dbReference type="PANTHER" id="PTHR43212:SF3">
    <property type="entry name" value="QUERCETIN 2,3-DIOXYGENASE"/>
    <property type="match status" value="1"/>
</dbReference>
<proteinExistence type="inferred from homology"/>
<keyword evidence="2" id="KW-0479">Metal-binding</keyword>
<evidence type="ECO:0000256" key="3">
    <source>
        <dbReference type="RuleBase" id="RU003457"/>
    </source>
</evidence>
<dbReference type="OrthoDB" id="9780903at2"/>
<feature type="binding site" evidence="2">
    <location>
        <position position="114"/>
    </location>
    <ligand>
        <name>Fe cation</name>
        <dbReference type="ChEBI" id="CHEBI:24875"/>
    </ligand>
</feature>
<dbReference type="AlphaFoldDB" id="A0A0N9ZI35"/>
<dbReference type="InterPro" id="IPR012093">
    <property type="entry name" value="Pirin"/>
</dbReference>
<comment type="similarity">
    <text evidence="1 3">Belongs to the pirin family.</text>
</comment>
<evidence type="ECO:0000313" key="5">
    <source>
        <dbReference type="Proteomes" id="UP000064920"/>
    </source>
</evidence>
<evidence type="ECO:0000256" key="1">
    <source>
        <dbReference type="ARBA" id="ARBA00008416"/>
    </source>
</evidence>
<sequence length="246" mass="26202">MTLHQDITTSDTLRLTKRPAGERGKADFGWLKSAHSFSFGQYYDPKHLGFGNLIVINDDLVDGGKGFGAHPHKNAEIFSYVLGGALEHKDSMGNGSVVGEGGVQYMSAGSGVTHSEFNPSQTAAMRFLQVWLLPEVENTPPAYDTIDLTPADKDGKLKLFLSKDGRAGSMTTQADASVFAATLNGDQMITQGLCAGRKAWVQIAGGSVRVNDVILNKGDGLAIDGSGALTFDQGQDAEFLFFDLAP</sequence>
<dbReference type="CDD" id="cd02910">
    <property type="entry name" value="cupin_Yhhw_N"/>
    <property type="match status" value="1"/>
</dbReference>
<dbReference type="RefSeq" id="WP_062217199.1">
    <property type="nucleotide sequence ID" value="NZ_CP012023.1"/>
</dbReference>
<protein>
    <submittedName>
        <fullName evidence="4">Pirin</fullName>
    </submittedName>
</protein>
<feature type="binding site" evidence="2">
    <location>
        <position position="116"/>
    </location>
    <ligand>
        <name>Fe cation</name>
        <dbReference type="ChEBI" id="CHEBI:24875"/>
    </ligand>
</feature>
<evidence type="ECO:0000313" key="4">
    <source>
        <dbReference type="EMBL" id="ALI55384.1"/>
    </source>
</evidence>
<gene>
    <name evidence="4" type="ORF">IMCC12053_1437</name>
</gene>
<dbReference type="PIRSF" id="PIRSF006232">
    <property type="entry name" value="Pirin"/>
    <property type="match status" value="1"/>
</dbReference>
<dbReference type="SUPFAM" id="SSF51182">
    <property type="entry name" value="RmlC-like cupins"/>
    <property type="match status" value="1"/>
</dbReference>
<dbReference type="PATRIC" id="fig|1397108.4.peg.1470"/>
<dbReference type="EMBL" id="CP012023">
    <property type="protein sequence ID" value="ALI55384.1"/>
    <property type="molecule type" value="Genomic_DNA"/>
</dbReference>
<dbReference type="Pfam" id="PF17954">
    <property type="entry name" value="Pirin_C_2"/>
    <property type="match status" value="1"/>
</dbReference>
<accession>A0A0N9ZI35</accession>
<dbReference type="InterPro" id="IPR014710">
    <property type="entry name" value="RmlC-like_jellyroll"/>
</dbReference>
<keyword evidence="2" id="KW-0408">Iron</keyword>
<organism evidence="4 5">
    <name type="scientific">Celeribacter marinus</name>
    <dbReference type="NCBI Taxonomy" id="1397108"/>
    <lineage>
        <taxon>Bacteria</taxon>
        <taxon>Pseudomonadati</taxon>
        <taxon>Pseudomonadota</taxon>
        <taxon>Alphaproteobacteria</taxon>
        <taxon>Rhodobacterales</taxon>
        <taxon>Roseobacteraceae</taxon>
        <taxon>Celeribacter</taxon>
    </lineage>
</organism>
<dbReference type="PANTHER" id="PTHR43212">
    <property type="entry name" value="QUERCETIN 2,3-DIOXYGENASE"/>
    <property type="match status" value="1"/>
</dbReference>
<dbReference type="GO" id="GO:0046872">
    <property type="term" value="F:metal ion binding"/>
    <property type="evidence" value="ECO:0007669"/>
    <property type="project" value="UniProtKB-KW"/>
</dbReference>
<name>A0A0N9ZI35_9RHOB</name>
<reference evidence="4 5" key="1">
    <citation type="submission" date="2015-05" db="EMBL/GenBank/DDBJ databases">
        <authorList>
            <person name="Wang D.B."/>
            <person name="Wang M."/>
        </authorList>
    </citation>
    <scope>NUCLEOTIDE SEQUENCE [LARGE SCALE GENOMIC DNA]</scope>
    <source>
        <strain evidence="4 5">IMCC 12053</strain>
    </source>
</reference>